<reference evidence="2 3" key="1">
    <citation type="submission" date="2019-12" db="EMBL/GenBank/DDBJ databases">
        <title>Genome sequence of Streptomyces bambusae.</title>
        <authorList>
            <person name="Bansal K."/>
            <person name="Choksket S."/>
            <person name="Korpole S."/>
            <person name="Patil P.B."/>
        </authorList>
    </citation>
    <scope>NUCLEOTIDE SEQUENCE [LARGE SCALE GENOMIC DNA]</scope>
    <source>
        <strain evidence="2 3">SK60</strain>
    </source>
</reference>
<keyword evidence="3" id="KW-1185">Reference proteome</keyword>
<accession>A0ABS6Z9K5</accession>
<evidence type="ECO:0000313" key="3">
    <source>
        <dbReference type="Proteomes" id="UP000812013"/>
    </source>
</evidence>
<evidence type="ECO:0000256" key="1">
    <source>
        <dbReference type="SAM" id="MobiDB-lite"/>
    </source>
</evidence>
<feature type="compositionally biased region" description="Basic and acidic residues" evidence="1">
    <location>
        <begin position="25"/>
        <end position="60"/>
    </location>
</feature>
<gene>
    <name evidence="2" type="ORF">GPJ59_21920</name>
</gene>
<sequence length="81" mass="8339">MGLLDKMKAKLGPAKEKVGGLAQQHEGRIHKGLDKVAKTADAKTKGKYHDKIASGTDKAKGALGRIAHKEGPGGQSPPAAS</sequence>
<feature type="compositionally biased region" description="Basic and acidic residues" evidence="1">
    <location>
        <begin position="1"/>
        <end position="18"/>
    </location>
</feature>
<organism evidence="2 3">
    <name type="scientific">Streptomyces bambusae</name>
    <dbReference type="NCBI Taxonomy" id="1550616"/>
    <lineage>
        <taxon>Bacteria</taxon>
        <taxon>Bacillati</taxon>
        <taxon>Actinomycetota</taxon>
        <taxon>Actinomycetes</taxon>
        <taxon>Kitasatosporales</taxon>
        <taxon>Streptomycetaceae</taxon>
        <taxon>Streptomyces</taxon>
    </lineage>
</organism>
<proteinExistence type="predicted"/>
<dbReference type="Pfam" id="PF14013">
    <property type="entry name" value="MT0933_antitox"/>
    <property type="match status" value="1"/>
</dbReference>
<dbReference type="RefSeq" id="WP_219668939.1">
    <property type="nucleotide sequence ID" value="NZ_WTFF01000166.1"/>
</dbReference>
<comment type="caution">
    <text evidence="2">The sequence shown here is derived from an EMBL/GenBank/DDBJ whole genome shotgun (WGS) entry which is preliminary data.</text>
</comment>
<dbReference type="Proteomes" id="UP000812013">
    <property type="component" value="Unassembled WGS sequence"/>
</dbReference>
<feature type="region of interest" description="Disordered" evidence="1">
    <location>
        <begin position="1"/>
        <end position="81"/>
    </location>
</feature>
<evidence type="ECO:0000313" key="2">
    <source>
        <dbReference type="EMBL" id="MBW5484462.1"/>
    </source>
</evidence>
<dbReference type="EMBL" id="WTFF01000166">
    <property type="protein sequence ID" value="MBW5484462.1"/>
    <property type="molecule type" value="Genomic_DNA"/>
</dbReference>
<dbReference type="InterPro" id="IPR028037">
    <property type="entry name" value="Antitoxin_Rv0909/MT0933"/>
</dbReference>
<protein>
    <submittedName>
        <fullName evidence="2">Antitoxin</fullName>
    </submittedName>
</protein>
<name>A0ABS6Z9K5_9ACTN</name>